<proteinExistence type="predicted"/>
<dbReference type="EMBL" id="VBPA01000023">
    <property type="protein sequence ID" value="TMQ73096.1"/>
    <property type="molecule type" value="Genomic_DNA"/>
</dbReference>
<name>A0A538UB29_UNCEI</name>
<dbReference type="Gene3D" id="3.40.30.10">
    <property type="entry name" value="Glutaredoxin"/>
    <property type="match status" value="1"/>
</dbReference>
<dbReference type="Proteomes" id="UP000319836">
    <property type="component" value="Unassembled WGS sequence"/>
</dbReference>
<dbReference type="AlphaFoldDB" id="A0A538UB29"/>
<reference evidence="2 3" key="1">
    <citation type="journal article" date="2019" name="Nat. Microbiol.">
        <title>Mediterranean grassland soil C-N compound turnover is dependent on rainfall and depth, and is mediated by genomically divergent microorganisms.</title>
        <authorList>
            <person name="Diamond S."/>
            <person name="Andeer P.F."/>
            <person name="Li Z."/>
            <person name="Crits-Christoph A."/>
            <person name="Burstein D."/>
            <person name="Anantharaman K."/>
            <person name="Lane K.R."/>
            <person name="Thomas B.C."/>
            <person name="Pan C."/>
            <person name="Northen T.R."/>
            <person name="Banfield J.F."/>
        </authorList>
    </citation>
    <scope>NUCLEOTIDE SEQUENCE [LARGE SCALE GENOMIC DNA]</scope>
    <source>
        <strain evidence="2">WS_10</strain>
    </source>
</reference>
<dbReference type="InterPro" id="IPR036249">
    <property type="entry name" value="Thioredoxin-like_sf"/>
</dbReference>
<dbReference type="GO" id="GO:0016209">
    <property type="term" value="F:antioxidant activity"/>
    <property type="evidence" value="ECO:0007669"/>
    <property type="project" value="InterPro"/>
</dbReference>
<comment type="caution">
    <text evidence="2">The sequence shown here is derived from an EMBL/GenBank/DDBJ whole genome shotgun (WGS) entry which is preliminary data.</text>
</comment>
<dbReference type="CDD" id="cd03017">
    <property type="entry name" value="PRX_BCP"/>
    <property type="match status" value="1"/>
</dbReference>
<dbReference type="SUPFAM" id="SSF52833">
    <property type="entry name" value="Thioredoxin-like"/>
    <property type="match status" value="1"/>
</dbReference>
<dbReference type="Pfam" id="PF00578">
    <property type="entry name" value="AhpC-TSA"/>
    <property type="match status" value="1"/>
</dbReference>
<evidence type="ECO:0000259" key="1">
    <source>
        <dbReference type="Pfam" id="PF00578"/>
    </source>
</evidence>
<dbReference type="GO" id="GO:0016491">
    <property type="term" value="F:oxidoreductase activity"/>
    <property type="evidence" value="ECO:0007669"/>
    <property type="project" value="InterPro"/>
</dbReference>
<dbReference type="InterPro" id="IPR000866">
    <property type="entry name" value="AhpC/TSA"/>
</dbReference>
<protein>
    <submittedName>
        <fullName evidence="2">Peroxiredoxin</fullName>
    </submittedName>
</protein>
<organism evidence="2 3">
    <name type="scientific">Eiseniibacteriota bacterium</name>
    <dbReference type="NCBI Taxonomy" id="2212470"/>
    <lineage>
        <taxon>Bacteria</taxon>
        <taxon>Candidatus Eiseniibacteriota</taxon>
    </lineage>
</organism>
<evidence type="ECO:0000313" key="2">
    <source>
        <dbReference type="EMBL" id="TMQ73096.1"/>
    </source>
</evidence>
<feature type="domain" description="Alkyl hydroperoxide reductase subunit C/ Thiol specific antioxidant" evidence="1">
    <location>
        <begin position="2"/>
        <end position="88"/>
    </location>
</feature>
<sequence>MRELREFRDAYPDYEAAGVGLAGVSVDTLESHARWIARLHIPFPLISDSERQAGRALDLMRRVGVGSWGVEFFRRVTLLVDAQGIITAAWGKVQIRGHAQQVLAVAKAVKRLG</sequence>
<evidence type="ECO:0000313" key="3">
    <source>
        <dbReference type="Proteomes" id="UP000319836"/>
    </source>
</evidence>
<accession>A0A538UB29</accession>
<gene>
    <name evidence="2" type="ORF">E6K80_00965</name>
</gene>